<keyword evidence="3" id="KW-1185">Reference proteome</keyword>
<evidence type="ECO:0000313" key="2">
    <source>
        <dbReference type="EnsemblPlants" id="Zm00001eb082990_P001"/>
    </source>
</evidence>
<organism evidence="2 3">
    <name type="scientific">Zea mays</name>
    <name type="common">Maize</name>
    <dbReference type="NCBI Taxonomy" id="4577"/>
    <lineage>
        <taxon>Eukaryota</taxon>
        <taxon>Viridiplantae</taxon>
        <taxon>Streptophyta</taxon>
        <taxon>Embryophyta</taxon>
        <taxon>Tracheophyta</taxon>
        <taxon>Spermatophyta</taxon>
        <taxon>Magnoliopsida</taxon>
        <taxon>Liliopsida</taxon>
        <taxon>Poales</taxon>
        <taxon>Poaceae</taxon>
        <taxon>PACMAD clade</taxon>
        <taxon>Panicoideae</taxon>
        <taxon>Andropogonodae</taxon>
        <taxon>Andropogoneae</taxon>
        <taxon>Tripsacinae</taxon>
        <taxon>Zea</taxon>
    </lineage>
</organism>
<dbReference type="EnsemblPlants" id="Zm00001eb082990_T001">
    <property type="protein sequence ID" value="Zm00001eb082990_P001"/>
    <property type="gene ID" value="Zm00001eb082990"/>
</dbReference>
<sequence>MAANGGGYWAEDDYDYLFKVVLIGDSGGLLIKGCLEEKCKSVVKKTEEVEGLWGKIPESGISRIGNAESAHLCSPPNPKSHTYISSPVHASKPQIERFVGHFWGRSQKYYASVVKAKRAPIVAVKMQPRGTGRRGAARGYGRGSGRDHVWRRIEDGAVQNQRGGRNIEEADLGEEGDTLNQGNPSPWEGQANRSEEKNEDSWKGNPHPMGEDGPKDSHVKKEVTRNFNLDRSGCAFCHFKNHLTKDCRHHFPCDICGCDDHVVFDCKKCLPWNFGPDLCAAQVEDQSFFYIEEKVDNRMIKEKSSTAIITVVQGNVGEKQIELEFMSMLGKNLWRWSARSVEDNKFVMRFLDPKMIGDLGYFRPLGMRTAKAQITIDPWTPAVNAKGCLQKGWFRISGIPMEQRSLVTIAKVGGLVGKVIEIDERTRLRNEYVRARIACRDVTAVPGVVESSLGLFLYDFFFEREIHSEEDEQSLETRIRVDDSYQKAAKRSKYEGKMQKDKKVDYGNLDDGSIKQHDDCSKKTQSFTYQMQGLDKNTNKGKNVGVEEIKTGKSYSSCSGEEKNKVHITDSEDDDDSDLLGEELMAMKNRGSGSNSHTMWNMQADPIDNLNSWDINQTKSSKCSVIIEELDLNEKEVENSEELISGTQGSSILNVSQEEGEDLSDQRKKADGIMHHEDSQKFMPSPIPVRRVNLSKKELQDLLHDEAKLLLKAANARNSGRELQGNTEGGDQMLDME</sequence>
<proteinExistence type="predicted"/>
<reference evidence="2" key="2">
    <citation type="submission" date="2019-07" db="EMBL/GenBank/DDBJ databases">
        <authorList>
            <person name="Seetharam A."/>
            <person name="Woodhouse M."/>
            <person name="Cannon E."/>
        </authorList>
    </citation>
    <scope>NUCLEOTIDE SEQUENCE [LARGE SCALE GENOMIC DNA]</scope>
    <source>
        <strain evidence="2">cv. B73</strain>
    </source>
</reference>
<feature type="region of interest" description="Disordered" evidence="1">
    <location>
        <begin position="160"/>
        <end position="218"/>
    </location>
</feature>
<feature type="region of interest" description="Disordered" evidence="1">
    <location>
        <begin position="715"/>
        <end position="737"/>
    </location>
</feature>
<feature type="compositionally biased region" description="Basic and acidic residues" evidence="1">
    <location>
        <begin position="209"/>
        <end position="218"/>
    </location>
</feature>
<feature type="compositionally biased region" description="Polar residues" evidence="1">
    <location>
        <begin position="645"/>
        <end position="657"/>
    </location>
</feature>
<feature type="region of interest" description="Disordered" evidence="1">
    <location>
        <begin position="129"/>
        <end position="148"/>
    </location>
</feature>
<evidence type="ECO:0008006" key="4">
    <source>
        <dbReference type="Google" id="ProtNLM"/>
    </source>
</evidence>
<dbReference type="PANTHER" id="PTHR33170:SF22">
    <property type="entry name" value="OS10G0417100 PROTEIN"/>
    <property type="match status" value="1"/>
</dbReference>
<reference evidence="2" key="3">
    <citation type="submission" date="2021-05" db="UniProtKB">
        <authorList>
            <consortium name="EnsemblPlants"/>
        </authorList>
    </citation>
    <scope>IDENTIFICATION</scope>
    <source>
        <strain evidence="2">cv. B73</strain>
    </source>
</reference>
<feature type="compositionally biased region" description="Basic and acidic residues" evidence="1">
    <location>
        <begin position="193"/>
        <end position="202"/>
    </location>
</feature>
<dbReference type="Gramene" id="Zm00001eb082990_T001">
    <property type="protein sequence ID" value="Zm00001eb082990_P001"/>
    <property type="gene ID" value="Zm00001eb082990"/>
</dbReference>
<dbReference type="Proteomes" id="UP000007305">
    <property type="component" value="Chromosome 2"/>
</dbReference>
<protein>
    <recommendedName>
        <fullName evidence="4">DUF4283 domain-containing protein</fullName>
    </recommendedName>
</protein>
<dbReference type="PANTHER" id="PTHR33170">
    <property type="entry name" value="DUF4283 DOMAIN-CONTAINING PROTEIN-RELATED"/>
    <property type="match status" value="1"/>
</dbReference>
<accession>A0A804MG74</accession>
<dbReference type="InParanoid" id="A0A804MG74"/>
<feature type="compositionally biased region" description="Basic and acidic residues" evidence="1">
    <location>
        <begin position="560"/>
        <end position="570"/>
    </location>
</feature>
<feature type="region of interest" description="Disordered" evidence="1">
    <location>
        <begin position="638"/>
        <end position="669"/>
    </location>
</feature>
<name>A0A804MG74_MAIZE</name>
<evidence type="ECO:0000313" key="3">
    <source>
        <dbReference type="Proteomes" id="UP000007305"/>
    </source>
</evidence>
<evidence type="ECO:0000256" key="1">
    <source>
        <dbReference type="SAM" id="MobiDB-lite"/>
    </source>
</evidence>
<dbReference type="AlphaFoldDB" id="A0A804MG74"/>
<reference evidence="3" key="1">
    <citation type="submission" date="2015-12" db="EMBL/GenBank/DDBJ databases">
        <title>Update maize B73 reference genome by single molecule sequencing technologies.</title>
        <authorList>
            <consortium name="Maize Genome Sequencing Project"/>
            <person name="Ware D."/>
        </authorList>
    </citation>
    <scope>NUCLEOTIDE SEQUENCE [LARGE SCALE GENOMIC DNA]</scope>
    <source>
        <strain evidence="3">cv. B73</strain>
    </source>
</reference>
<feature type="region of interest" description="Disordered" evidence="1">
    <location>
        <begin position="554"/>
        <end position="576"/>
    </location>
</feature>